<dbReference type="AlphaFoldDB" id="A0A0M8NU43"/>
<accession>A0A0M8NU43</accession>
<sequence>MKISGIQQYELNTLFYSVAFSCFAKKKKRKYVQGPPFPTCFPTKNKRGDAARTPRLHRAIRRGIKLLIHSVESIARHYCWDRCHLTLCDRTVVSSPGSNYPLHDCVEAYAHP</sequence>
<proteinExistence type="predicted"/>
<dbReference type="EMBL" id="LHQQ01000330">
    <property type="protein sequence ID" value="KOS37317.1"/>
    <property type="molecule type" value="Genomic_DNA"/>
</dbReference>
<evidence type="ECO:0000313" key="1">
    <source>
        <dbReference type="EMBL" id="KOS37317.1"/>
    </source>
</evidence>
<dbReference type="Proteomes" id="UP000037696">
    <property type="component" value="Unassembled WGS sequence"/>
</dbReference>
<organism evidence="1 2">
    <name type="scientific">Penicillium nordicum</name>
    <dbReference type="NCBI Taxonomy" id="229535"/>
    <lineage>
        <taxon>Eukaryota</taxon>
        <taxon>Fungi</taxon>
        <taxon>Dikarya</taxon>
        <taxon>Ascomycota</taxon>
        <taxon>Pezizomycotina</taxon>
        <taxon>Eurotiomycetes</taxon>
        <taxon>Eurotiomycetidae</taxon>
        <taxon>Eurotiales</taxon>
        <taxon>Aspergillaceae</taxon>
        <taxon>Penicillium</taxon>
    </lineage>
</organism>
<evidence type="ECO:0000313" key="2">
    <source>
        <dbReference type="Proteomes" id="UP000037696"/>
    </source>
</evidence>
<reference evidence="1 2" key="1">
    <citation type="submission" date="2015-08" db="EMBL/GenBank/DDBJ databases">
        <title>Genome sequencing of Penicillium nordicum.</title>
        <authorList>
            <person name="Nguyen H.D."/>
            <person name="Seifert K.A."/>
        </authorList>
    </citation>
    <scope>NUCLEOTIDE SEQUENCE [LARGE SCALE GENOMIC DNA]</scope>
    <source>
        <strain evidence="1 2">DAOMC 185683</strain>
    </source>
</reference>
<protein>
    <submittedName>
        <fullName evidence="1">Uncharacterized protein</fullName>
    </submittedName>
</protein>
<dbReference type="PROSITE" id="PS51257">
    <property type="entry name" value="PROKAR_LIPOPROTEIN"/>
    <property type="match status" value="1"/>
</dbReference>
<gene>
    <name evidence="1" type="ORF">ACN38_g11890</name>
</gene>
<comment type="caution">
    <text evidence="1">The sequence shown here is derived from an EMBL/GenBank/DDBJ whole genome shotgun (WGS) entry which is preliminary data.</text>
</comment>
<name>A0A0M8NU43_9EURO</name>
<keyword evidence="2" id="KW-1185">Reference proteome</keyword>